<evidence type="ECO:0000313" key="4">
    <source>
        <dbReference type="EMBL" id="KAF4498891.1"/>
    </source>
</evidence>
<accession>A0A9P5E7L9</accession>
<gene>
    <name evidence="4" type="ORF">FAGAP_4904</name>
</gene>
<dbReference type="Pfam" id="PF00385">
    <property type="entry name" value="Chromo"/>
    <property type="match status" value="1"/>
</dbReference>
<protein>
    <recommendedName>
        <fullName evidence="3">Chromo domain-containing protein</fullName>
    </recommendedName>
</protein>
<dbReference type="AlphaFoldDB" id="A0A9P5E7L9"/>
<comment type="caution">
    <text evidence="4">The sequence shown here is derived from an EMBL/GenBank/DDBJ whole genome shotgun (WGS) entry which is preliminary data.</text>
</comment>
<proteinExistence type="predicted"/>
<dbReference type="SMART" id="SM00298">
    <property type="entry name" value="CHROMO"/>
    <property type="match status" value="2"/>
</dbReference>
<reference evidence="4" key="1">
    <citation type="submission" date="2020-01" db="EMBL/GenBank/DDBJ databases">
        <title>Identification and distribution of gene clusters putatively required for synthesis of sphingolipid metabolism inhibitors in phylogenetically diverse species of the filamentous fungus Fusarium.</title>
        <authorList>
            <person name="Kim H.-S."/>
            <person name="Busman M."/>
            <person name="Brown D.W."/>
            <person name="Divon H."/>
            <person name="Uhlig S."/>
            <person name="Proctor R.H."/>
        </authorList>
    </citation>
    <scope>NUCLEOTIDE SEQUENCE</scope>
    <source>
        <strain evidence="4">NRRL 31653</strain>
    </source>
</reference>
<dbReference type="InterPro" id="IPR000953">
    <property type="entry name" value="Chromo/chromo_shadow_dom"/>
</dbReference>
<sequence>MASIETTSQSKRLMVYFRLLQHWSMVSHRVNHRSKTVEFLVQWIDSPRSWELEEFLPQIGHETVYNYWKDRGGRDEVTGLEEHHVFKVKSKGWKKGEWSYNCQWVGYPPEQNTWEPEAKIMDIAPAAVEDLEAREAVRKAKSAARKAVEKAASQQEADEDTEVANH</sequence>
<dbReference type="PROSITE" id="PS50013">
    <property type="entry name" value="CHROMO_2"/>
    <property type="match status" value="1"/>
</dbReference>
<name>A0A9P5E7L9_9HYPO</name>
<dbReference type="GO" id="GO:0006338">
    <property type="term" value="P:chromatin remodeling"/>
    <property type="evidence" value="ECO:0007669"/>
    <property type="project" value="UniProtKB-ARBA"/>
</dbReference>
<dbReference type="SUPFAM" id="SSF54160">
    <property type="entry name" value="Chromo domain-like"/>
    <property type="match status" value="2"/>
</dbReference>
<dbReference type="InterPro" id="IPR023780">
    <property type="entry name" value="Chromo_domain"/>
</dbReference>
<feature type="region of interest" description="Disordered" evidence="2">
    <location>
        <begin position="147"/>
        <end position="166"/>
    </location>
</feature>
<dbReference type="EMBL" id="LUFC02000302">
    <property type="protein sequence ID" value="KAF4498891.1"/>
    <property type="molecule type" value="Genomic_DNA"/>
</dbReference>
<evidence type="ECO:0000259" key="3">
    <source>
        <dbReference type="PROSITE" id="PS50013"/>
    </source>
</evidence>
<feature type="domain" description="Chromo" evidence="3">
    <location>
        <begin position="80"/>
        <end position="143"/>
    </location>
</feature>
<dbReference type="Proteomes" id="UP000737391">
    <property type="component" value="Unassembled WGS sequence"/>
</dbReference>
<dbReference type="Gene3D" id="2.40.50.40">
    <property type="match status" value="1"/>
</dbReference>
<dbReference type="InterPro" id="IPR016197">
    <property type="entry name" value="Chromo-like_dom_sf"/>
</dbReference>
<evidence type="ECO:0000256" key="2">
    <source>
        <dbReference type="SAM" id="MobiDB-lite"/>
    </source>
</evidence>
<feature type="compositionally biased region" description="Acidic residues" evidence="2">
    <location>
        <begin position="156"/>
        <end position="166"/>
    </location>
</feature>
<evidence type="ECO:0000313" key="5">
    <source>
        <dbReference type="Proteomes" id="UP000737391"/>
    </source>
</evidence>
<keyword evidence="5" id="KW-1185">Reference proteome</keyword>
<evidence type="ECO:0000256" key="1">
    <source>
        <dbReference type="ARBA" id="ARBA00011353"/>
    </source>
</evidence>
<dbReference type="OrthoDB" id="433924at2759"/>
<comment type="subunit">
    <text evidence="1">Component of the NuA4 histone acetyltransferase complex.</text>
</comment>
<organism evidence="4 5">
    <name type="scientific">Fusarium agapanthi</name>
    <dbReference type="NCBI Taxonomy" id="1803897"/>
    <lineage>
        <taxon>Eukaryota</taxon>
        <taxon>Fungi</taxon>
        <taxon>Dikarya</taxon>
        <taxon>Ascomycota</taxon>
        <taxon>Pezizomycotina</taxon>
        <taxon>Sordariomycetes</taxon>
        <taxon>Hypocreomycetidae</taxon>
        <taxon>Hypocreales</taxon>
        <taxon>Nectriaceae</taxon>
        <taxon>Fusarium</taxon>
        <taxon>Fusarium fujikuroi species complex</taxon>
    </lineage>
</organism>